<proteinExistence type="inferred from homology"/>
<evidence type="ECO:0000256" key="6">
    <source>
        <dbReference type="ARBA" id="ARBA00022519"/>
    </source>
</evidence>
<evidence type="ECO:0000256" key="8">
    <source>
        <dbReference type="ARBA" id="ARBA00022692"/>
    </source>
</evidence>
<feature type="transmembrane region" description="Helical" evidence="11">
    <location>
        <begin position="277"/>
        <end position="295"/>
    </location>
</feature>
<dbReference type="InterPro" id="IPR050375">
    <property type="entry name" value="MFS_TsgA-like"/>
</dbReference>
<evidence type="ECO:0000313" key="14">
    <source>
        <dbReference type="Proteomes" id="UP000003586"/>
    </source>
</evidence>
<dbReference type="PANTHER" id="PTHR43702:SF3">
    <property type="entry name" value="PROTEIN TSGA"/>
    <property type="match status" value="1"/>
</dbReference>
<feature type="transmembrane region" description="Helical" evidence="11">
    <location>
        <begin position="206"/>
        <end position="231"/>
    </location>
</feature>
<dbReference type="NCBIfam" id="TIGR01272">
    <property type="entry name" value="gluP"/>
    <property type="match status" value="1"/>
</dbReference>
<dbReference type="GO" id="GO:0055056">
    <property type="term" value="F:D-glucose transmembrane transporter activity"/>
    <property type="evidence" value="ECO:0007669"/>
    <property type="project" value="InterPro"/>
</dbReference>
<evidence type="ECO:0000256" key="5">
    <source>
        <dbReference type="ARBA" id="ARBA00022475"/>
    </source>
</evidence>
<keyword evidence="6" id="KW-0997">Cell inner membrane</keyword>
<gene>
    <name evidence="13" type="ORF">NIASO_19030</name>
</gene>
<evidence type="ECO:0000256" key="9">
    <source>
        <dbReference type="ARBA" id="ARBA00022989"/>
    </source>
</evidence>
<dbReference type="CDD" id="cd17394">
    <property type="entry name" value="MFS_FucP_like"/>
    <property type="match status" value="1"/>
</dbReference>
<dbReference type="KEGG" id="nso:NIASO_19030"/>
<sequence>MNDILIPHLKRACQLTDFQSSLVQSAFFGAYFLLAIPAGQYIHKKGYRAGMIMGLLIASVGAALFYPAAETRHYPVFLAGLFVMAAGFTFLEVTATPYISKLGNPDEASSRLSLSAAIGSAGATLAPYIGSLLLLHKQDISETTIRSYSPVQLKVFLTSEANLVKLPYLSLAALFLIVAVVLRFIKLPAIKDEAAHQYSFKKIFSYPHTLLGVVGVFCYLGAEVGIVSFLIRYSKSFHLAGLTEQKAALFISLFMALVLAGRLLGAYILKRIAPPKMLVVSAGGALLLVICAIAVNGYPSLFLLAFVGLFTSIMYPVIFILSIKGLGNYTKTASSLLIMGIVGGALIPPLMGLISDNVGIRWAFLFPALCYVYVVYFALKGHRVKV</sequence>
<feature type="domain" description="Major facilitator superfamily (MFS) profile" evidence="12">
    <location>
        <begin position="1"/>
        <end position="385"/>
    </location>
</feature>
<keyword evidence="9 11" id="KW-1133">Transmembrane helix</keyword>
<dbReference type="GO" id="GO:0005886">
    <property type="term" value="C:plasma membrane"/>
    <property type="evidence" value="ECO:0007669"/>
    <property type="project" value="UniProtKB-SubCell"/>
</dbReference>
<dbReference type="PANTHER" id="PTHR43702">
    <property type="entry name" value="L-FUCOSE-PROTON SYMPORTER"/>
    <property type="match status" value="1"/>
</dbReference>
<accession>W0F4I1</accession>
<evidence type="ECO:0000256" key="11">
    <source>
        <dbReference type="SAM" id="Phobius"/>
    </source>
</evidence>
<dbReference type="InterPro" id="IPR036259">
    <property type="entry name" value="MFS_trans_sf"/>
</dbReference>
<comment type="function">
    <text evidence="1">Intake of glucose and galactose.</text>
</comment>
<dbReference type="GO" id="GO:0005354">
    <property type="term" value="F:galactose transmembrane transporter activity"/>
    <property type="evidence" value="ECO:0007669"/>
    <property type="project" value="InterPro"/>
</dbReference>
<dbReference type="Pfam" id="PF07690">
    <property type="entry name" value="MFS_1"/>
    <property type="match status" value="1"/>
</dbReference>
<feature type="transmembrane region" description="Helical" evidence="11">
    <location>
        <begin position="335"/>
        <end position="354"/>
    </location>
</feature>
<evidence type="ECO:0000256" key="10">
    <source>
        <dbReference type="ARBA" id="ARBA00023136"/>
    </source>
</evidence>
<dbReference type="STRING" id="929713.NIASO_19030"/>
<dbReference type="GO" id="GO:1904659">
    <property type="term" value="P:D-glucose transmembrane transport"/>
    <property type="evidence" value="ECO:0007669"/>
    <property type="project" value="InterPro"/>
</dbReference>
<evidence type="ECO:0000256" key="3">
    <source>
        <dbReference type="ARBA" id="ARBA00009120"/>
    </source>
</evidence>
<evidence type="ECO:0000256" key="2">
    <source>
        <dbReference type="ARBA" id="ARBA00004429"/>
    </source>
</evidence>
<reference evidence="13 14" key="1">
    <citation type="submission" date="2013-12" db="EMBL/GenBank/DDBJ databases">
        <authorList>
            <consortium name="DOE Joint Genome Institute"/>
            <person name="Eisen J."/>
            <person name="Huntemann M."/>
            <person name="Han J."/>
            <person name="Chen A."/>
            <person name="Kyrpides N."/>
            <person name="Mavromatis K."/>
            <person name="Markowitz V."/>
            <person name="Palaniappan K."/>
            <person name="Ivanova N."/>
            <person name="Schaumberg A."/>
            <person name="Pati A."/>
            <person name="Liolios K."/>
            <person name="Nordberg H.P."/>
            <person name="Cantor M.N."/>
            <person name="Hua S.X."/>
            <person name="Woyke T."/>
        </authorList>
    </citation>
    <scope>NUCLEOTIDE SEQUENCE [LARGE SCALE GENOMIC DNA]</scope>
    <source>
        <strain evidence="14">DSM 19437</strain>
    </source>
</reference>
<dbReference type="EMBL" id="CP007035">
    <property type="protein sequence ID" value="AHF16703.1"/>
    <property type="molecule type" value="Genomic_DNA"/>
</dbReference>
<dbReference type="AlphaFoldDB" id="W0F4I1"/>
<keyword evidence="10 11" id="KW-0472">Membrane</keyword>
<feature type="transmembrane region" description="Helical" evidence="11">
    <location>
        <begin position="301"/>
        <end position="323"/>
    </location>
</feature>
<keyword evidence="5" id="KW-1003">Cell membrane</keyword>
<evidence type="ECO:0000256" key="1">
    <source>
        <dbReference type="ARBA" id="ARBA00003321"/>
    </source>
</evidence>
<evidence type="ECO:0000256" key="4">
    <source>
        <dbReference type="ARBA" id="ARBA00022448"/>
    </source>
</evidence>
<feature type="transmembrane region" description="Helical" evidence="11">
    <location>
        <begin position="22"/>
        <end position="42"/>
    </location>
</feature>
<dbReference type="HOGENOM" id="CLU_028452_0_1_10"/>
<comment type="similarity">
    <text evidence="3">Belongs to the major facilitator superfamily. FHS transporter (TC 2.A.1.7) family.</text>
</comment>
<dbReference type="InterPro" id="IPR011701">
    <property type="entry name" value="MFS"/>
</dbReference>
<keyword evidence="7" id="KW-0762">Sugar transport</keyword>
<dbReference type="InterPro" id="IPR020846">
    <property type="entry name" value="MFS_dom"/>
</dbReference>
<comment type="subcellular location">
    <subcellularLocation>
        <location evidence="2">Cell inner membrane</location>
        <topology evidence="2">Multi-pass membrane protein</topology>
    </subcellularLocation>
</comment>
<evidence type="ECO:0000313" key="13">
    <source>
        <dbReference type="EMBL" id="AHF16703.1"/>
    </source>
</evidence>
<feature type="transmembrane region" description="Helical" evidence="11">
    <location>
        <begin position="74"/>
        <end position="91"/>
    </location>
</feature>
<keyword evidence="4" id="KW-0813">Transport</keyword>
<feature type="transmembrane region" description="Helical" evidence="11">
    <location>
        <begin position="360"/>
        <end position="379"/>
    </location>
</feature>
<organism evidence="13 14">
    <name type="scientific">Niabella soli DSM 19437</name>
    <dbReference type="NCBI Taxonomy" id="929713"/>
    <lineage>
        <taxon>Bacteria</taxon>
        <taxon>Pseudomonadati</taxon>
        <taxon>Bacteroidota</taxon>
        <taxon>Chitinophagia</taxon>
        <taxon>Chitinophagales</taxon>
        <taxon>Chitinophagaceae</taxon>
        <taxon>Niabella</taxon>
    </lineage>
</organism>
<protein>
    <submittedName>
        <fullName evidence="13">MFS transporter</fullName>
    </submittedName>
</protein>
<dbReference type="Gene3D" id="1.20.1250.20">
    <property type="entry name" value="MFS general substrate transporter like domains"/>
    <property type="match status" value="2"/>
</dbReference>
<dbReference type="InterPro" id="IPR005964">
    <property type="entry name" value="Glc/Gal_transptr_bac"/>
</dbReference>
<evidence type="ECO:0000256" key="7">
    <source>
        <dbReference type="ARBA" id="ARBA00022597"/>
    </source>
</evidence>
<evidence type="ECO:0000259" key="12">
    <source>
        <dbReference type="PROSITE" id="PS50850"/>
    </source>
</evidence>
<feature type="transmembrane region" description="Helical" evidence="11">
    <location>
        <begin position="247"/>
        <end position="265"/>
    </location>
</feature>
<feature type="transmembrane region" description="Helical" evidence="11">
    <location>
        <begin position="112"/>
        <end position="135"/>
    </location>
</feature>
<dbReference type="eggNOG" id="COG0738">
    <property type="taxonomic scope" value="Bacteria"/>
</dbReference>
<feature type="transmembrane region" description="Helical" evidence="11">
    <location>
        <begin position="49"/>
        <end position="68"/>
    </location>
</feature>
<keyword evidence="8 11" id="KW-0812">Transmembrane</keyword>
<dbReference type="Proteomes" id="UP000003586">
    <property type="component" value="Chromosome"/>
</dbReference>
<name>W0F4I1_9BACT</name>
<keyword evidence="14" id="KW-1185">Reference proteome</keyword>
<dbReference type="PROSITE" id="PS50850">
    <property type="entry name" value="MFS"/>
    <property type="match status" value="1"/>
</dbReference>
<dbReference type="SUPFAM" id="SSF103473">
    <property type="entry name" value="MFS general substrate transporter"/>
    <property type="match status" value="1"/>
</dbReference>